<organism evidence="1 2">
    <name type="scientific">Hymenobacter caeli</name>
    <dbReference type="NCBI Taxonomy" id="2735894"/>
    <lineage>
        <taxon>Bacteria</taxon>
        <taxon>Pseudomonadati</taxon>
        <taxon>Bacteroidota</taxon>
        <taxon>Cytophagia</taxon>
        <taxon>Cytophagales</taxon>
        <taxon>Hymenobacteraceae</taxon>
        <taxon>Hymenobacter</taxon>
    </lineage>
</organism>
<keyword evidence="2" id="KW-1185">Reference proteome</keyword>
<dbReference type="EMBL" id="JABSNP010000001">
    <property type="protein sequence ID" value="NRT17281.1"/>
    <property type="molecule type" value="Genomic_DNA"/>
</dbReference>
<evidence type="ECO:0000313" key="1">
    <source>
        <dbReference type="EMBL" id="NRT17281.1"/>
    </source>
</evidence>
<gene>
    <name evidence="1" type="ORF">HNP98_000084</name>
</gene>
<comment type="caution">
    <text evidence="1">The sequence shown here is derived from an EMBL/GenBank/DDBJ whole genome shotgun (WGS) entry which is preliminary data.</text>
</comment>
<evidence type="ECO:0000313" key="2">
    <source>
        <dbReference type="Proteomes" id="UP000779507"/>
    </source>
</evidence>
<accession>A0ABX2FJJ0</accession>
<protein>
    <submittedName>
        <fullName evidence="1">Uncharacterized protein</fullName>
    </submittedName>
</protein>
<reference evidence="1 2" key="1">
    <citation type="submission" date="2020-05" db="EMBL/GenBank/DDBJ databases">
        <title>Genomic Encyclopedia of Type Strains, Phase IV (KMG-V): Genome sequencing to study the core and pangenomes of soil and plant-associated prokaryotes.</title>
        <authorList>
            <person name="Whitman W."/>
        </authorList>
    </citation>
    <scope>NUCLEOTIDE SEQUENCE [LARGE SCALE GENOMIC DNA]</scope>
    <source>
        <strain evidence="1 2">9A</strain>
    </source>
</reference>
<dbReference type="Proteomes" id="UP000779507">
    <property type="component" value="Unassembled WGS sequence"/>
</dbReference>
<name>A0ABX2FJJ0_9BACT</name>
<sequence>MAGPASARPQGIEVALAPMGAEAVQVPSKRFGLSFWLLERG</sequence>
<proteinExistence type="predicted"/>